<accession>A0A553WL24</accession>
<dbReference type="InterPro" id="IPR011051">
    <property type="entry name" value="RmlC_Cupin_sf"/>
</dbReference>
<dbReference type="Gene3D" id="2.60.120.10">
    <property type="entry name" value="Jelly Rolls"/>
    <property type="match status" value="1"/>
</dbReference>
<dbReference type="AlphaFoldDB" id="A0A553WL24"/>
<dbReference type="InterPro" id="IPR014710">
    <property type="entry name" value="RmlC-like_jellyroll"/>
</dbReference>
<comment type="caution">
    <text evidence="2">The sequence shown here is derived from an EMBL/GenBank/DDBJ whole genome shotgun (WGS) entry which is preliminary data.</text>
</comment>
<protein>
    <submittedName>
        <fullName evidence="2">Cupin domain-containing protein</fullName>
    </submittedName>
</protein>
<proteinExistence type="predicted"/>
<reference evidence="2 3" key="1">
    <citation type="submission" date="2019-07" db="EMBL/GenBank/DDBJ databases">
        <authorList>
            <person name="Park M."/>
        </authorList>
    </citation>
    <scope>NUCLEOTIDE SEQUENCE [LARGE SCALE GENOMIC DNA]</scope>
    <source>
        <strain evidence="2 3">KCTC32445</strain>
    </source>
</reference>
<dbReference type="InterPro" id="IPR013096">
    <property type="entry name" value="Cupin_2"/>
</dbReference>
<organism evidence="2 3">
    <name type="scientific">Sphingorhabdus contaminans</name>
    <dbReference type="NCBI Taxonomy" id="1343899"/>
    <lineage>
        <taxon>Bacteria</taxon>
        <taxon>Pseudomonadati</taxon>
        <taxon>Pseudomonadota</taxon>
        <taxon>Alphaproteobacteria</taxon>
        <taxon>Sphingomonadales</taxon>
        <taxon>Sphingomonadaceae</taxon>
        <taxon>Sphingorhabdus</taxon>
    </lineage>
</organism>
<dbReference type="Proteomes" id="UP000320160">
    <property type="component" value="Unassembled WGS sequence"/>
</dbReference>
<evidence type="ECO:0000259" key="1">
    <source>
        <dbReference type="Pfam" id="PF07883"/>
    </source>
</evidence>
<evidence type="ECO:0000313" key="3">
    <source>
        <dbReference type="Proteomes" id="UP000320160"/>
    </source>
</evidence>
<dbReference type="EMBL" id="VKKU01000001">
    <property type="protein sequence ID" value="TSB05373.1"/>
    <property type="molecule type" value="Genomic_DNA"/>
</dbReference>
<dbReference type="Pfam" id="PF07883">
    <property type="entry name" value="Cupin_2"/>
    <property type="match status" value="1"/>
</dbReference>
<evidence type="ECO:0000313" key="2">
    <source>
        <dbReference type="EMBL" id="TSB05373.1"/>
    </source>
</evidence>
<name>A0A553WL24_9SPHN</name>
<sequence>MRFNQGELLAQIEKLPEHSRFHYPLRHGSMKVGIYAPVGVDDQTPHKQDELYIIISGNGVFEQEGTSTPFAPGDVLFVKAGIAHRFAEFSEDFKTWVIFWGPDGGE</sequence>
<dbReference type="OrthoDB" id="9798709at2"/>
<keyword evidence="3" id="KW-1185">Reference proteome</keyword>
<dbReference type="SUPFAM" id="SSF51182">
    <property type="entry name" value="RmlC-like cupins"/>
    <property type="match status" value="1"/>
</dbReference>
<gene>
    <name evidence="2" type="ORF">FOM92_02760</name>
</gene>
<feature type="domain" description="Cupin type-2" evidence="1">
    <location>
        <begin position="37"/>
        <end position="87"/>
    </location>
</feature>